<proteinExistence type="predicted"/>
<reference evidence="1" key="1">
    <citation type="submission" date="2020-02" db="EMBL/GenBank/DDBJ databases">
        <authorList>
            <person name="Meier V. D."/>
        </authorList>
    </citation>
    <scope>NUCLEOTIDE SEQUENCE</scope>
    <source>
        <strain evidence="1">AVDCRST_MAG70</strain>
    </source>
</reference>
<accession>A0A6J4U659</accession>
<organism evidence="1">
    <name type="scientific">uncultured Thermomicrobiales bacterium</name>
    <dbReference type="NCBI Taxonomy" id="1645740"/>
    <lineage>
        <taxon>Bacteria</taxon>
        <taxon>Pseudomonadati</taxon>
        <taxon>Thermomicrobiota</taxon>
        <taxon>Thermomicrobia</taxon>
        <taxon>Thermomicrobiales</taxon>
        <taxon>environmental samples</taxon>
    </lineage>
</organism>
<protein>
    <submittedName>
        <fullName evidence="1">Uncharacterized protein</fullName>
    </submittedName>
</protein>
<dbReference type="AlphaFoldDB" id="A0A6J4U659"/>
<name>A0A6J4U659_9BACT</name>
<gene>
    <name evidence="1" type="ORF">AVDCRST_MAG70-142</name>
</gene>
<evidence type="ECO:0000313" key="1">
    <source>
        <dbReference type="EMBL" id="CAA9541456.1"/>
    </source>
</evidence>
<sequence length="40" mass="4052">MVRRGTLGIAGTPAGAYVCWSSTGVVPAAFVIFGRRVAVG</sequence>
<dbReference type="EMBL" id="CADCWH010000023">
    <property type="protein sequence ID" value="CAA9541456.1"/>
    <property type="molecule type" value="Genomic_DNA"/>
</dbReference>